<feature type="transmembrane region" description="Helical" evidence="5">
    <location>
        <begin position="118"/>
        <end position="136"/>
    </location>
</feature>
<reference evidence="8" key="1">
    <citation type="submission" date="2018-05" db="EMBL/GenBank/DDBJ databases">
        <title>Genome Sequencing of selected type strains of the family Eggerthellaceae.</title>
        <authorList>
            <person name="Danylec N."/>
            <person name="Stoll D.A."/>
            <person name="Doetsch A."/>
            <person name="Huch M."/>
        </authorList>
    </citation>
    <scope>NUCLEOTIDE SEQUENCE [LARGE SCALE GENOMIC DNA]</scope>
    <source>
        <strain evidence="8">DSM 24851</strain>
    </source>
</reference>
<sequence>MAQTEAQPKPKLKLWTRDFIIGAGINFLIMANYFALMVITADYAMEEYGAPASFAGLVASIFIVGALIARLVGGGILDSIGRRRMLIVAVVAECVMSALYFLNLGLAFLFIIRILHGISYGAASIAVSTIVTSIIPEECKGEGVGYFMLSNTLGTAIGPFMGMAISQAIGIRGLFAVCLAIALICLASLLWFKPPREERKPFAGGGAHLRDFIEPTAIPIGVVACLVFFGYASILTFLSSYAERAGIQTAASFFFVAYAITMFISRLFTGKIFDRRGANVVMIPAFVLAIAGMAAVGLAVNGAILLLGAALLGAGIGTLQSCGLTIALQKASVRRISLANSTYYVLMDGGVGLGPVLLGAFVPLVGYNGVYLAMAGLIGVAMVFYLAVIAKGQAKRKRP</sequence>
<proteinExistence type="predicted"/>
<dbReference type="CDD" id="cd17489">
    <property type="entry name" value="MFS_YfcJ_like"/>
    <property type="match status" value="1"/>
</dbReference>
<dbReference type="InterPro" id="IPR036259">
    <property type="entry name" value="MFS_trans_sf"/>
</dbReference>
<evidence type="ECO:0000313" key="7">
    <source>
        <dbReference type="EMBL" id="RNL39071.1"/>
    </source>
</evidence>
<evidence type="ECO:0000256" key="2">
    <source>
        <dbReference type="ARBA" id="ARBA00022692"/>
    </source>
</evidence>
<dbReference type="SUPFAM" id="SSF103473">
    <property type="entry name" value="MFS general substrate transporter"/>
    <property type="match status" value="1"/>
</dbReference>
<name>A0A3N0AW15_9ACTN</name>
<dbReference type="GO" id="GO:0005886">
    <property type="term" value="C:plasma membrane"/>
    <property type="evidence" value="ECO:0007669"/>
    <property type="project" value="UniProtKB-SubCell"/>
</dbReference>
<feature type="transmembrane region" description="Helical" evidence="5">
    <location>
        <begin position="250"/>
        <end position="268"/>
    </location>
</feature>
<dbReference type="PANTHER" id="PTHR23531:SF1">
    <property type="entry name" value="QUINOLENE RESISTANCE PROTEIN NORA"/>
    <property type="match status" value="1"/>
</dbReference>
<dbReference type="InterPro" id="IPR052714">
    <property type="entry name" value="MFS_Exporter"/>
</dbReference>
<feature type="transmembrane region" description="Helical" evidence="5">
    <location>
        <begin position="370"/>
        <end position="390"/>
    </location>
</feature>
<feature type="transmembrane region" description="Helical" evidence="5">
    <location>
        <begin position="143"/>
        <end position="165"/>
    </location>
</feature>
<dbReference type="Gene3D" id="1.20.1250.20">
    <property type="entry name" value="MFS general substrate transporter like domains"/>
    <property type="match status" value="1"/>
</dbReference>
<dbReference type="AlphaFoldDB" id="A0A3N0AW15"/>
<comment type="caution">
    <text evidence="7">The sequence shown here is derived from an EMBL/GenBank/DDBJ whole genome shotgun (WGS) entry which is preliminary data.</text>
</comment>
<dbReference type="PROSITE" id="PS50850">
    <property type="entry name" value="MFS"/>
    <property type="match status" value="1"/>
</dbReference>
<feature type="domain" description="Major facilitator superfamily (MFS) profile" evidence="6">
    <location>
        <begin position="19"/>
        <end position="393"/>
    </location>
</feature>
<dbReference type="InterPro" id="IPR020846">
    <property type="entry name" value="MFS_dom"/>
</dbReference>
<feature type="transmembrane region" description="Helical" evidence="5">
    <location>
        <begin position="19"/>
        <end position="40"/>
    </location>
</feature>
<keyword evidence="4 5" id="KW-0472">Membrane</keyword>
<feature type="transmembrane region" description="Helical" evidence="5">
    <location>
        <begin position="85"/>
        <end position="112"/>
    </location>
</feature>
<evidence type="ECO:0000256" key="4">
    <source>
        <dbReference type="ARBA" id="ARBA00023136"/>
    </source>
</evidence>
<evidence type="ECO:0000313" key="8">
    <source>
        <dbReference type="Proteomes" id="UP000269591"/>
    </source>
</evidence>
<evidence type="ECO:0000259" key="6">
    <source>
        <dbReference type="PROSITE" id="PS50850"/>
    </source>
</evidence>
<protein>
    <submittedName>
        <fullName evidence="7">MFS transporter</fullName>
    </submittedName>
</protein>
<dbReference type="InterPro" id="IPR011701">
    <property type="entry name" value="MFS"/>
</dbReference>
<dbReference type="EMBL" id="QIBX01000014">
    <property type="protein sequence ID" value="RNL39071.1"/>
    <property type="molecule type" value="Genomic_DNA"/>
</dbReference>
<feature type="transmembrane region" description="Helical" evidence="5">
    <location>
        <begin position="52"/>
        <end position="73"/>
    </location>
</feature>
<organism evidence="7 8">
    <name type="scientific">Slackia equolifaciens</name>
    <dbReference type="NCBI Taxonomy" id="498718"/>
    <lineage>
        <taxon>Bacteria</taxon>
        <taxon>Bacillati</taxon>
        <taxon>Actinomycetota</taxon>
        <taxon>Coriobacteriia</taxon>
        <taxon>Eggerthellales</taxon>
        <taxon>Eggerthellaceae</taxon>
        <taxon>Slackia</taxon>
    </lineage>
</organism>
<accession>A0A3N0AW15</accession>
<feature type="transmembrane region" description="Helical" evidence="5">
    <location>
        <begin position="217"/>
        <end position="238"/>
    </location>
</feature>
<feature type="transmembrane region" description="Helical" evidence="5">
    <location>
        <begin position="341"/>
        <end position="364"/>
    </location>
</feature>
<dbReference type="PROSITE" id="PS00216">
    <property type="entry name" value="SUGAR_TRANSPORT_1"/>
    <property type="match status" value="1"/>
</dbReference>
<feature type="transmembrane region" description="Helical" evidence="5">
    <location>
        <begin position="171"/>
        <end position="192"/>
    </location>
</feature>
<feature type="transmembrane region" description="Helical" evidence="5">
    <location>
        <begin position="306"/>
        <end position="329"/>
    </location>
</feature>
<keyword evidence="8" id="KW-1185">Reference proteome</keyword>
<keyword evidence="3 5" id="KW-1133">Transmembrane helix</keyword>
<evidence type="ECO:0000256" key="1">
    <source>
        <dbReference type="ARBA" id="ARBA00004651"/>
    </source>
</evidence>
<dbReference type="InterPro" id="IPR005829">
    <property type="entry name" value="Sugar_transporter_CS"/>
</dbReference>
<dbReference type="RefSeq" id="WP_123209226.1">
    <property type="nucleotide sequence ID" value="NZ_JBHTHO010000017.1"/>
</dbReference>
<comment type="subcellular location">
    <subcellularLocation>
        <location evidence="1">Cell membrane</location>
        <topology evidence="1">Multi-pass membrane protein</topology>
    </subcellularLocation>
</comment>
<evidence type="ECO:0000256" key="5">
    <source>
        <dbReference type="SAM" id="Phobius"/>
    </source>
</evidence>
<feature type="transmembrane region" description="Helical" evidence="5">
    <location>
        <begin position="280"/>
        <end position="300"/>
    </location>
</feature>
<dbReference type="GO" id="GO:0022857">
    <property type="term" value="F:transmembrane transporter activity"/>
    <property type="evidence" value="ECO:0007669"/>
    <property type="project" value="InterPro"/>
</dbReference>
<gene>
    <name evidence="7" type="ORF">DMP06_08070</name>
</gene>
<evidence type="ECO:0000256" key="3">
    <source>
        <dbReference type="ARBA" id="ARBA00022989"/>
    </source>
</evidence>
<dbReference type="Proteomes" id="UP000269591">
    <property type="component" value="Unassembled WGS sequence"/>
</dbReference>
<dbReference type="Pfam" id="PF07690">
    <property type="entry name" value="MFS_1"/>
    <property type="match status" value="1"/>
</dbReference>
<dbReference type="OrthoDB" id="9814001at2"/>
<keyword evidence="2 5" id="KW-0812">Transmembrane</keyword>
<dbReference type="PANTHER" id="PTHR23531">
    <property type="entry name" value="QUINOLENE RESISTANCE PROTEIN NORA"/>
    <property type="match status" value="1"/>
</dbReference>